<gene>
    <name evidence="2" type="ORF">METZ01_LOCUS375995</name>
</gene>
<reference evidence="2" key="1">
    <citation type="submission" date="2018-05" db="EMBL/GenBank/DDBJ databases">
        <authorList>
            <person name="Lanie J.A."/>
            <person name="Ng W.-L."/>
            <person name="Kazmierczak K.M."/>
            <person name="Andrzejewski T.M."/>
            <person name="Davidsen T.M."/>
            <person name="Wayne K.J."/>
            <person name="Tettelin H."/>
            <person name="Glass J.I."/>
            <person name="Rusch D."/>
            <person name="Podicherti R."/>
            <person name="Tsui H.-C.T."/>
            <person name="Winkler M.E."/>
        </authorList>
    </citation>
    <scope>NUCLEOTIDE SEQUENCE</scope>
</reference>
<dbReference type="AlphaFoldDB" id="A0A382TNS6"/>
<feature type="compositionally biased region" description="Polar residues" evidence="1">
    <location>
        <begin position="1"/>
        <end position="18"/>
    </location>
</feature>
<dbReference type="EMBL" id="UINC01137664">
    <property type="protein sequence ID" value="SVD23141.1"/>
    <property type="molecule type" value="Genomic_DNA"/>
</dbReference>
<organism evidence="2">
    <name type="scientific">marine metagenome</name>
    <dbReference type="NCBI Taxonomy" id="408172"/>
    <lineage>
        <taxon>unclassified sequences</taxon>
        <taxon>metagenomes</taxon>
        <taxon>ecological metagenomes</taxon>
    </lineage>
</organism>
<protein>
    <submittedName>
        <fullName evidence="2">Uncharacterized protein</fullName>
    </submittedName>
</protein>
<name>A0A382TNS6_9ZZZZ</name>
<sequence>MDANHSANQTARGKTDSNADLMGLR</sequence>
<accession>A0A382TNS6</accession>
<evidence type="ECO:0000313" key="2">
    <source>
        <dbReference type="EMBL" id="SVD23141.1"/>
    </source>
</evidence>
<evidence type="ECO:0000256" key="1">
    <source>
        <dbReference type="SAM" id="MobiDB-lite"/>
    </source>
</evidence>
<feature type="region of interest" description="Disordered" evidence="1">
    <location>
        <begin position="1"/>
        <end position="25"/>
    </location>
</feature>
<proteinExistence type="predicted"/>